<name>A0A645IW96_9ZZZZ</name>
<evidence type="ECO:0000313" key="2">
    <source>
        <dbReference type="EMBL" id="MPN55142.1"/>
    </source>
</evidence>
<protein>
    <submittedName>
        <fullName evidence="2">Uncharacterized protein</fullName>
    </submittedName>
</protein>
<organism evidence="2">
    <name type="scientific">bioreactor metagenome</name>
    <dbReference type="NCBI Taxonomy" id="1076179"/>
    <lineage>
        <taxon>unclassified sequences</taxon>
        <taxon>metagenomes</taxon>
        <taxon>ecological metagenomes</taxon>
    </lineage>
</organism>
<reference evidence="2" key="1">
    <citation type="submission" date="2019-08" db="EMBL/GenBank/DDBJ databases">
        <authorList>
            <person name="Kucharzyk K."/>
            <person name="Murdoch R.W."/>
            <person name="Higgins S."/>
            <person name="Loffler F."/>
        </authorList>
    </citation>
    <scope>NUCLEOTIDE SEQUENCE</scope>
</reference>
<gene>
    <name evidence="2" type="ORF">SDC9_202821</name>
</gene>
<proteinExistence type="predicted"/>
<evidence type="ECO:0000256" key="1">
    <source>
        <dbReference type="SAM" id="MobiDB-lite"/>
    </source>
</evidence>
<feature type="compositionally biased region" description="Basic and acidic residues" evidence="1">
    <location>
        <begin position="121"/>
        <end position="131"/>
    </location>
</feature>
<dbReference type="EMBL" id="VSSQ01124048">
    <property type="protein sequence ID" value="MPN55142.1"/>
    <property type="molecule type" value="Genomic_DNA"/>
</dbReference>
<dbReference type="AlphaFoldDB" id="A0A645IW96"/>
<sequence>MPPDQLEPIHALALGQQQVITAQHFQHLAARKARDGSDRKHAQGDGRQHGGFKGKVGTVQKRQPTKLVAERVRKRQRKHVGWDADADDRYDRSQRIPDGIVADGRDDAQNQADQRAQKHRLAADPEADREA</sequence>
<comment type="caution">
    <text evidence="2">The sequence shown here is derived from an EMBL/GenBank/DDBJ whole genome shotgun (WGS) entry which is preliminary data.</text>
</comment>
<feature type="compositionally biased region" description="Basic and acidic residues" evidence="1">
    <location>
        <begin position="32"/>
        <end position="48"/>
    </location>
</feature>
<accession>A0A645IW96</accession>
<feature type="region of interest" description="Disordered" evidence="1">
    <location>
        <begin position="26"/>
        <end position="131"/>
    </location>
</feature>